<evidence type="ECO:0000313" key="2">
    <source>
        <dbReference type="EMBL" id="TCL62589.1"/>
    </source>
</evidence>
<sequence>MSQEVNELTHPTIDSTEDPAQKSGPSRSLDAKLARVAEMIAGMQAHAEPLEKRGLDAAFMTQFSADYQALVDAHNAQLACKARMMEKTEEIQAKLGQIQLTYSDARAQVKRIFPKSTWREFGITDQRL</sequence>
<name>A0A4R1RAD2_HYDET</name>
<gene>
    <name evidence="2" type="ORF">EDC14_102456</name>
</gene>
<keyword evidence="3" id="KW-1185">Reference proteome</keyword>
<accession>A0A4R1RAD2</accession>
<dbReference type="Proteomes" id="UP000295008">
    <property type="component" value="Unassembled WGS sequence"/>
</dbReference>
<evidence type="ECO:0000256" key="1">
    <source>
        <dbReference type="SAM" id="MobiDB-lite"/>
    </source>
</evidence>
<feature type="region of interest" description="Disordered" evidence="1">
    <location>
        <begin position="1"/>
        <end position="29"/>
    </location>
</feature>
<organism evidence="2 3">
    <name type="scientific">Hydrogenispora ethanolica</name>
    <dbReference type="NCBI Taxonomy" id="1082276"/>
    <lineage>
        <taxon>Bacteria</taxon>
        <taxon>Bacillati</taxon>
        <taxon>Bacillota</taxon>
        <taxon>Hydrogenispora</taxon>
    </lineage>
</organism>
<proteinExistence type="predicted"/>
<comment type="caution">
    <text evidence="2">The sequence shown here is derived from an EMBL/GenBank/DDBJ whole genome shotgun (WGS) entry which is preliminary data.</text>
</comment>
<protein>
    <submittedName>
        <fullName evidence="2">Uncharacterized protein</fullName>
    </submittedName>
</protein>
<dbReference type="AlphaFoldDB" id="A0A4R1RAD2"/>
<reference evidence="2 3" key="1">
    <citation type="submission" date="2019-03" db="EMBL/GenBank/DDBJ databases">
        <title>Genomic Encyclopedia of Type Strains, Phase IV (KMG-IV): sequencing the most valuable type-strain genomes for metagenomic binning, comparative biology and taxonomic classification.</title>
        <authorList>
            <person name="Goeker M."/>
        </authorList>
    </citation>
    <scope>NUCLEOTIDE SEQUENCE [LARGE SCALE GENOMIC DNA]</scope>
    <source>
        <strain evidence="2 3">LX-B</strain>
    </source>
</reference>
<evidence type="ECO:0000313" key="3">
    <source>
        <dbReference type="Proteomes" id="UP000295008"/>
    </source>
</evidence>
<dbReference type="EMBL" id="SLUN01000024">
    <property type="protein sequence ID" value="TCL62589.1"/>
    <property type="molecule type" value="Genomic_DNA"/>
</dbReference>
<dbReference type="RefSeq" id="WP_132015652.1">
    <property type="nucleotide sequence ID" value="NZ_SLUN01000024.1"/>
</dbReference>